<keyword evidence="2" id="KW-0472">Membrane</keyword>
<feature type="region of interest" description="Disordered" evidence="1">
    <location>
        <begin position="58"/>
        <end position="77"/>
    </location>
</feature>
<accession>A0A562KAF6</accession>
<keyword evidence="4" id="KW-1185">Reference proteome</keyword>
<dbReference type="AlphaFoldDB" id="A0A562KAF6"/>
<sequence length="77" mass="8195">MFSRERRTRLFDGCQAALVWLAVLASVVADREVERLALAAMAAVALAAAFVALCPAAPAPSLRDASPTTREDESHVL</sequence>
<dbReference type="EMBL" id="VLKK01000010">
    <property type="protein sequence ID" value="TWH92195.1"/>
    <property type="molecule type" value="Genomic_DNA"/>
</dbReference>
<proteinExistence type="predicted"/>
<feature type="transmembrane region" description="Helical" evidence="2">
    <location>
        <begin position="39"/>
        <end position="57"/>
    </location>
</feature>
<organism evidence="3 4">
    <name type="scientific">Sphingobium wenxiniae (strain DSM 21828 / CGMCC 1.7748 / JZ-1)</name>
    <dbReference type="NCBI Taxonomy" id="595605"/>
    <lineage>
        <taxon>Bacteria</taxon>
        <taxon>Pseudomonadati</taxon>
        <taxon>Pseudomonadota</taxon>
        <taxon>Alphaproteobacteria</taxon>
        <taxon>Sphingomonadales</taxon>
        <taxon>Sphingomonadaceae</taxon>
        <taxon>Sphingobium</taxon>
    </lineage>
</organism>
<reference evidence="3 4" key="1">
    <citation type="journal article" date="2015" name="Stand. Genomic Sci.">
        <title>Genomic Encyclopedia of Bacterial and Archaeal Type Strains, Phase III: the genomes of soil and plant-associated and newly described type strains.</title>
        <authorList>
            <person name="Whitman W.B."/>
            <person name="Woyke T."/>
            <person name="Klenk H.P."/>
            <person name="Zhou Y."/>
            <person name="Lilburn T.G."/>
            <person name="Beck B.J."/>
            <person name="De Vos P."/>
            <person name="Vandamme P."/>
            <person name="Eisen J.A."/>
            <person name="Garrity G."/>
            <person name="Hugenholtz P."/>
            <person name="Kyrpides N.C."/>
        </authorList>
    </citation>
    <scope>NUCLEOTIDE SEQUENCE [LARGE SCALE GENOMIC DNA]</scope>
    <source>
        <strain evidence="3 4">CGMCC 1.7748</strain>
    </source>
</reference>
<name>A0A562KAF6_SPHWJ</name>
<protein>
    <submittedName>
        <fullName evidence="3">Uncharacterized protein</fullName>
    </submittedName>
</protein>
<evidence type="ECO:0000256" key="2">
    <source>
        <dbReference type="SAM" id="Phobius"/>
    </source>
</evidence>
<comment type="caution">
    <text evidence="3">The sequence shown here is derived from an EMBL/GenBank/DDBJ whole genome shotgun (WGS) entry which is preliminary data.</text>
</comment>
<evidence type="ECO:0000313" key="4">
    <source>
        <dbReference type="Proteomes" id="UP000316624"/>
    </source>
</evidence>
<keyword evidence="2" id="KW-0812">Transmembrane</keyword>
<keyword evidence="2" id="KW-1133">Transmembrane helix</keyword>
<dbReference type="Proteomes" id="UP000316624">
    <property type="component" value="Unassembled WGS sequence"/>
</dbReference>
<evidence type="ECO:0000256" key="1">
    <source>
        <dbReference type="SAM" id="MobiDB-lite"/>
    </source>
</evidence>
<evidence type="ECO:0000313" key="3">
    <source>
        <dbReference type="EMBL" id="TWH92195.1"/>
    </source>
</evidence>
<gene>
    <name evidence="3" type="ORF">IQ35_02719</name>
</gene>